<reference evidence="1" key="2">
    <citation type="submission" date="2020-11" db="EMBL/GenBank/DDBJ databases">
        <authorList>
            <person name="McCartney M.A."/>
            <person name="Auch B."/>
            <person name="Kono T."/>
            <person name="Mallez S."/>
            <person name="Becker A."/>
            <person name="Gohl D.M."/>
            <person name="Silverstein K.A.T."/>
            <person name="Koren S."/>
            <person name="Bechman K.B."/>
            <person name="Herman A."/>
            <person name="Abrahante J.E."/>
            <person name="Garbe J."/>
        </authorList>
    </citation>
    <scope>NUCLEOTIDE SEQUENCE</scope>
    <source>
        <strain evidence="1">Duluth1</strain>
        <tissue evidence="1">Whole animal</tissue>
    </source>
</reference>
<protein>
    <submittedName>
        <fullName evidence="1">Uncharacterized protein</fullName>
    </submittedName>
</protein>
<dbReference type="Proteomes" id="UP000828390">
    <property type="component" value="Unassembled WGS sequence"/>
</dbReference>
<name>A0A9D4CBF2_DREPO</name>
<keyword evidence="2" id="KW-1185">Reference proteome</keyword>
<proteinExistence type="predicted"/>
<accession>A0A9D4CBF2</accession>
<sequence>MDGALIVLALPPSESCLVKSSPRLSGSDWGLCTRKLSLIEGAAVVCVLSADVFCCNRKWQSLKSTRGLVPAPNLQVEKKGTCNIQLIALESAWHTDS</sequence>
<dbReference type="EMBL" id="JAIWYP010000013">
    <property type="protein sequence ID" value="KAH3720480.1"/>
    <property type="molecule type" value="Genomic_DNA"/>
</dbReference>
<dbReference type="AlphaFoldDB" id="A0A9D4CBF2"/>
<organism evidence="1 2">
    <name type="scientific">Dreissena polymorpha</name>
    <name type="common">Zebra mussel</name>
    <name type="synonym">Mytilus polymorpha</name>
    <dbReference type="NCBI Taxonomy" id="45954"/>
    <lineage>
        <taxon>Eukaryota</taxon>
        <taxon>Metazoa</taxon>
        <taxon>Spiralia</taxon>
        <taxon>Lophotrochozoa</taxon>
        <taxon>Mollusca</taxon>
        <taxon>Bivalvia</taxon>
        <taxon>Autobranchia</taxon>
        <taxon>Heteroconchia</taxon>
        <taxon>Euheterodonta</taxon>
        <taxon>Imparidentia</taxon>
        <taxon>Neoheterodontei</taxon>
        <taxon>Myida</taxon>
        <taxon>Dreissenoidea</taxon>
        <taxon>Dreissenidae</taxon>
        <taxon>Dreissena</taxon>
    </lineage>
</organism>
<gene>
    <name evidence="1" type="ORF">DPMN_063379</name>
</gene>
<reference evidence="1" key="1">
    <citation type="journal article" date="2019" name="bioRxiv">
        <title>The Genome of the Zebra Mussel, Dreissena polymorpha: A Resource for Invasive Species Research.</title>
        <authorList>
            <person name="McCartney M.A."/>
            <person name="Auch B."/>
            <person name="Kono T."/>
            <person name="Mallez S."/>
            <person name="Zhang Y."/>
            <person name="Obille A."/>
            <person name="Becker A."/>
            <person name="Abrahante J.E."/>
            <person name="Garbe J."/>
            <person name="Badalamenti J.P."/>
            <person name="Herman A."/>
            <person name="Mangelson H."/>
            <person name="Liachko I."/>
            <person name="Sullivan S."/>
            <person name="Sone E.D."/>
            <person name="Koren S."/>
            <person name="Silverstein K.A.T."/>
            <person name="Beckman K.B."/>
            <person name="Gohl D.M."/>
        </authorList>
    </citation>
    <scope>NUCLEOTIDE SEQUENCE</scope>
    <source>
        <strain evidence="1">Duluth1</strain>
        <tissue evidence="1">Whole animal</tissue>
    </source>
</reference>
<evidence type="ECO:0000313" key="1">
    <source>
        <dbReference type="EMBL" id="KAH3720480.1"/>
    </source>
</evidence>
<evidence type="ECO:0000313" key="2">
    <source>
        <dbReference type="Proteomes" id="UP000828390"/>
    </source>
</evidence>
<comment type="caution">
    <text evidence="1">The sequence shown here is derived from an EMBL/GenBank/DDBJ whole genome shotgun (WGS) entry which is preliminary data.</text>
</comment>